<protein>
    <recommendedName>
        <fullName evidence="6">Mur ligase central domain-containing protein</fullName>
    </recommendedName>
</protein>
<dbReference type="GO" id="GO:0005524">
    <property type="term" value="F:ATP binding"/>
    <property type="evidence" value="ECO:0007669"/>
    <property type="project" value="InterPro"/>
</dbReference>
<dbReference type="NCBIfam" id="TIGR01085">
    <property type="entry name" value="murE"/>
    <property type="match status" value="1"/>
</dbReference>
<evidence type="ECO:0000256" key="1">
    <source>
        <dbReference type="ARBA" id="ARBA00005898"/>
    </source>
</evidence>
<dbReference type="InterPro" id="IPR004101">
    <property type="entry name" value="Mur_ligase_C"/>
</dbReference>
<dbReference type="InterPro" id="IPR013221">
    <property type="entry name" value="Mur_ligase_cen"/>
</dbReference>
<comment type="similarity">
    <text evidence="1">Belongs to the MurCDEF family. MurE subfamily.</text>
</comment>
<dbReference type="EMBL" id="UINC01007260">
    <property type="protein sequence ID" value="SVA32325.1"/>
    <property type="molecule type" value="Genomic_DNA"/>
</dbReference>
<dbReference type="InterPro" id="IPR005761">
    <property type="entry name" value="UDP-N-AcMur-Glu-dNH2Pim_ligase"/>
</dbReference>
<feature type="domain" description="Mur ligase central" evidence="4">
    <location>
        <begin position="102"/>
        <end position="290"/>
    </location>
</feature>
<dbReference type="SUPFAM" id="SSF53244">
    <property type="entry name" value="MurD-like peptide ligases, peptide-binding domain"/>
    <property type="match status" value="1"/>
</dbReference>
<dbReference type="SUPFAM" id="SSF63418">
    <property type="entry name" value="MurE/MurF N-terminal domain"/>
    <property type="match status" value="1"/>
</dbReference>
<name>A0A381UW18_9ZZZZ</name>
<dbReference type="NCBIfam" id="NF001126">
    <property type="entry name" value="PRK00139.1-4"/>
    <property type="match status" value="1"/>
</dbReference>
<evidence type="ECO:0008006" key="6">
    <source>
        <dbReference type="Google" id="ProtNLM"/>
    </source>
</evidence>
<dbReference type="InterPro" id="IPR036565">
    <property type="entry name" value="Mur-like_cat_sf"/>
</dbReference>
<sequence length="462" mass="50562">MDINTLLSGITRTTHSFEVGGLSINTQSLQKGDIFLALQGEKTHGREYIQNAIDKGCVGVLIEGFDIQCSVPSIRIDNLSSHLTNLAKSFYQQANNVKLIGVTGTNGKTSVSLFISQLLELSNVKTGVIGTLGISHLDINTCNTTPDIFTIYKTLEHFAKINIEIAVIEVSSHALIQNRIAGLILEQAIFTNLTQDHLDYHKDMKQYRAAKGKLFSDFNAQSIIVNRDDESHSYFIEIASSKKVSTYGLDDFTSITSSANGFICNLSNYVFELPLLGKFNLSNILAAFASLKSLGLSDSSIIPNLTKLKPPTGRMEKLINNDIWIDYAHTPDALSNALDTIKSHCPKSKLRVIFGCGGDRDQDKRAKMGKIASELADSIILTNDNPRSESPESITDNILDGINSEIDIQIIHDRGTAIKTAVTTLREDECLLIAGKGHETTQTIGNKVLTFNDKKAVLDALI</sequence>
<feature type="domain" description="Mur ligase C-terminal" evidence="3">
    <location>
        <begin position="313"/>
        <end position="437"/>
    </location>
</feature>
<dbReference type="Gene3D" id="3.40.1190.10">
    <property type="entry name" value="Mur-like, catalytic domain"/>
    <property type="match status" value="1"/>
</dbReference>
<accession>A0A381UW18</accession>
<dbReference type="AlphaFoldDB" id="A0A381UW18"/>
<evidence type="ECO:0000259" key="3">
    <source>
        <dbReference type="Pfam" id="PF02875"/>
    </source>
</evidence>
<dbReference type="InterPro" id="IPR036615">
    <property type="entry name" value="Mur_ligase_C_dom_sf"/>
</dbReference>
<dbReference type="Gene3D" id="3.40.1390.10">
    <property type="entry name" value="MurE/MurF, N-terminal domain"/>
    <property type="match status" value="1"/>
</dbReference>
<dbReference type="Gene3D" id="3.90.190.20">
    <property type="entry name" value="Mur ligase, C-terminal domain"/>
    <property type="match status" value="1"/>
</dbReference>
<dbReference type="InterPro" id="IPR000713">
    <property type="entry name" value="Mur_ligase_N"/>
</dbReference>
<dbReference type="PANTHER" id="PTHR23135">
    <property type="entry name" value="MUR LIGASE FAMILY MEMBER"/>
    <property type="match status" value="1"/>
</dbReference>
<dbReference type="Pfam" id="PF08245">
    <property type="entry name" value="Mur_ligase_M"/>
    <property type="match status" value="1"/>
</dbReference>
<gene>
    <name evidence="5" type="ORF">METZ01_LOCUS85179</name>
</gene>
<organism evidence="5">
    <name type="scientific">marine metagenome</name>
    <dbReference type="NCBI Taxonomy" id="408172"/>
    <lineage>
        <taxon>unclassified sequences</taxon>
        <taxon>metagenomes</taxon>
        <taxon>ecological metagenomes</taxon>
    </lineage>
</organism>
<evidence type="ECO:0000313" key="5">
    <source>
        <dbReference type="EMBL" id="SVA32325.1"/>
    </source>
</evidence>
<evidence type="ECO:0000259" key="2">
    <source>
        <dbReference type="Pfam" id="PF01225"/>
    </source>
</evidence>
<dbReference type="SUPFAM" id="SSF53623">
    <property type="entry name" value="MurD-like peptide ligases, catalytic domain"/>
    <property type="match status" value="1"/>
</dbReference>
<dbReference type="Pfam" id="PF01225">
    <property type="entry name" value="Mur_ligase"/>
    <property type="match status" value="1"/>
</dbReference>
<reference evidence="5" key="1">
    <citation type="submission" date="2018-05" db="EMBL/GenBank/DDBJ databases">
        <authorList>
            <person name="Lanie J.A."/>
            <person name="Ng W.-L."/>
            <person name="Kazmierczak K.M."/>
            <person name="Andrzejewski T.M."/>
            <person name="Davidsen T.M."/>
            <person name="Wayne K.J."/>
            <person name="Tettelin H."/>
            <person name="Glass J.I."/>
            <person name="Rusch D."/>
            <person name="Podicherti R."/>
            <person name="Tsui H.-C.T."/>
            <person name="Winkler M.E."/>
        </authorList>
    </citation>
    <scope>NUCLEOTIDE SEQUENCE</scope>
</reference>
<feature type="domain" description="Mur ligase N-terminal catalytic" evidence="2">
    <location>
        <begin position="19"/>
        <end position="91"/>
    </location>
</feature>
<dbReference type="GO" id="GO:0008360">
    <property type="term" value="P:regulation of cell shape"/>
    <property type="evidence" value="ECO:0007669"/>
    <property type="project" value="InterPro"/>
</dbReference>
<dbReference type="GO" id="GO:0016881">
    <property type="term" value="F:acid-amino acid ligase activity"/>
    <property type="evidence" value="ECO:0007669"/>
    <property type="project" value="InterPro"/>
</dbReference>
<proteinExistence type="inferred from homology"/>
<dbReference type="GO" id="GO:0051301">
    <property type="term" value="P:cell division"/>
    <property type="evidence" value="ECO:0007669"/>
    <property type="project" value="InterPro"/>
</dbReference>
<dbReference type="PANTHER" id="PTHR23135:SF4">
    <property type="entry name" value="UDP-N-ACETYLMURAMOYL-L-ALANYL-D-GLUTAMATE--2,6-DIAMINOPIMELATE LIGASE MURE HOMOLOG, CHLOROPLASTIC"/>
    <property type="match status" value="1"/>
</dbReference>
<dbReference type="InterPro" id="IPR035911">
    <property type="entry name" value="MurE/MurF_N"/>
</dbReference>
<dbReference type="Pfam" id="PF02875">
    <property type="entry name" value="Mur_ligase_C"/>
    <property type="match status" value="1"/>
</dbReference>
<dbReference type="HAMAP" id="MF_00208">
    <property type="entry name" value="MurE"/>
    <property type="match status" value="1"/>
</dbReference>
<evidence type="ECO:0000259" key="4">
    <source>
        <dbReference type="Pfam" id="PF08245"/>
    </source>
</evidence>
<dbReference type="GO" id="GO:0005737">
    <property type="term" value="C:cytoplasm"/>
    <property type="evidence" value="ECO:0007669"/>
    <property type="project" value="InterPro"/>
</dbReference>